<keyword evidence="5" id="KW-1185">Reference proteome</keyword>
<evidence type="ECO:0000256" key="2">
    <source>
        <dbReference type="ARBA" id="ARBA00023002"/>
    </source>
</evidence>
<name>A0A1I3LF07_9RHOB</name>
<comment type="similarity">
    <text evidence="1 3">Belongs to the short-chain dehydrogenases/reductases (SDR) family.</text>
</comment>
<dbReference type="PANTHER" id="PTHR44169">
    <property type="entry name" value="NADPH-DEPENDENT 1-ACYLDIHYDROXYACETONE PHOSPHATE REDUCTASE"/>
    <property type="match status" value="1"/>
</dbReference>
<dbReference type="InterPro" id="IPR002347">
    <property type="entry name" value="SDR_fam"/>
</dbReference>
<sequence>MTRSILITGCSTGIGHHAAHALRARGWTVFAACRRAEDCARLTDEGLMSPLIDYEEPETIITGLTDVLEATGGSLDALFNNGAYAIPGLVEDLPTAALRQTFEANFFGWHELTRQVIPVMRAAGHGRIVQNSSVLGFAAAPWRGAYNATKFALEGLTDTLRIEMRGTGIDIILIEPGPITSRFRANARRQFEHWIDWTSSARRADYEKVIDRLNQDSTARFELPPDAVTKALIHALDAPRPKARYRVTVPTTLAMVTKRLLPTWLMDKIVSNS</sequence>
<proteinExistence type="inferred from homology"/>
<dbReference type="PANTHER" id="PTHR44169:SF6">
    <property type="entry name" value="NADPH-DEPENDENT 1-ACYLDIHYDROXYACETONE PHOSPHATE REDUCTASE"/>
    <property type="match status" value="1"/>
</dbReference>
<organism evidence="4 5">
    <name type="scientific">Jannaschia pohangensis</name>
    <dbReference type="NCBI Taxonomy" id="390807"/>
    <lineage>
        <taxon>Bacteria</taxon>
        <taxon>Pseudomonadati</taxon>
        <taxon>Pseudomonadota</taxon>
        <taxon>Alphaproteobacteria</taxon>
        <taxon>Rhodobacterales</taxon>
        <taxon>Roseobacteraceae</taxon>
        <taxon>Jannaschia</taxon>
    </lineage>
</organism>
<dbReference type="GO" id="GO:0016491">
    <property type="term" value="F:oxidoreductase activity"/>
    <property type="evidence" value="ECO:0007669"/>
    <property type="project" value="UniProtKB-KW"/>
</dbReference>
<evidence type="ECO:0000313" key="4">
    <source>
        <dbReference type="EMBL" id="SFI83291.1"/>
    </source>
</evidence>
<dbReference type="Pfam" id="PF00106">
    <property type="entry name" value="adh_short"/>
    <property type="match status" value="1"/>
</dbReference>
<dbReference type="InterPro" id="IPR036291">
    <property type="entry name" value="NAD(P)-bd_dom_sf"/>
</dbReference>
<dbReference type="PRINTS" id="PR00080">
    <property type="entry name" value="SDRFAMILY"/>
</dbReference>
<dbReference type="PROSITE" id="PS00061">
    <property type="entry name" value="ADH_SHORT"/>
    <property type="match status" value="1"/>
</dbReference>
<gene>
    <name evidence="4" type="ORF">SAMN04488095_1500</name>
</gene>
<dbReference type="InterPro" id="IPR020904">
    <property type="entry name" value="Sc_DH/Rdtase_CS"/>
</dbReference>
<reference evidence="4 5" key="1">
    <citation type="submission" date="2016-10" db="EMBL/GenBank/DDBJ databases">
        <authorList>
            <person name="de Groot N.N."/>
        </authorList>
    </citation>
    <scope>NUCLEOTIDE SEQUENCE [LARGE SCALE GENOMIC DNA]</scope>
    <source>
        <strain evidence="4 5">DSM 19073</strain>
    </source>
</reference>
<dbReference type="Gene3D" id="3.40.50.720">
    <property type="entry name" value="NAD(P)-binding Rossmann-like Domain"/>
    <property type="match status" value="1"/>
</dbReference>
<dbReference type="SUPFAM" id="SSF51735">
    <property type="entry name" value="NAD(P)-binding Rossmann-fold domains"/>
    <property type="match status" value="1"/>
</dbReference>
<evidence type="ECO:0000256" key="1">
    <source>
        <dbReference type="ARBA" id="ARBA00006484"/>
    </source>
</evidence>
<dbReference type="Proteomes" id="UP000199110">
    <property type="component" value="Unassembled WGS sequence"/>
</dbReference>
<dbReference type="AlphaFoldDB" id="A0A1I3LF07"/>
<dbReference type="EMBL" id="FORA01000002">
    <property type="protein sequence ID" value="SFI83291.1"/>
    <property type="molecule type" value="Genomic_DNA"/>
</dbReference>
<dbReference type="CDD" id="cd05374">
    <property type="entry name" value="17beta-HSD-like_SDR_c"/>
    <property type="match status" value="1"/>
</dbReference>
<keyword evidence="2" id="KW-0560">Oxidoreductase</keyword>
<evidence type="ECO:0000313" key="5">
    <source>
        <dbReference type="Proteomes" id="UP000199110"/>
    </source>
</evidence>
<dbReference type="STRING" id="390807.SAMN04488095_1500"/>
<dbReference type="NCBIfam" id="NF004649">
    <property type="entry name" value="PRK05993.1"/>
    <property type="match status" value="1"/>
</dbReference>
<protein>
    <submittedName>
        <fullName evidence="4">Short-chain dehydrogenase</fullName>
    </submittedName>
</protein>
<dbReference type="PRINTS" id="PR00081">
    <property type="entry name" value="GDHRDH"/>
</dbReference>
<dbReference type="OrthoDB" id="9793825at2"/>
<dbReference type="RefSeq" id="WP_092778923.1">
    <property type="nucleotide sequence ID" value="NZ_FORA01000002.1"/>
</dbReference>
<accession>A0A1I3LF07</accession>
<evidence type="ECO:0000256" key="3">
    <source>
        <dbReference type="RuleBase" id="RU000363"/>
    </source>
</evidence>